<dbReference type="Proteomes" id="UP000231259">
    <property type="component" value="Unassembled WGS sequence"/>
</dbReference>
<dbReference type="Pfam" id="PF13144">
    <property type="entry name" value="ChapFlgA"/>
    <property type="match status" value="1"/>
</dbReference>
<evidence type="ECO:0000256" key="2">
    <source>
        <dbReference type="ARBA" id="ARBA00022729"/>
    </source>
</evidence>
<dbReference type="PANTHER" id="PTHR36307">
    <property type="entry name" value="FLAGELLA BASAL BODY P-RING FORMATION PROTEIN FLGA"/>
    <property type="match status" value="1"/>
</dbReference>
<name>A0A2G8RCH0_9RHOB</name>
<dbReference type="EMBL" id="AWWI01000103">
    <property type="protein sequence ID" value="PIL19276.1"/>
    <property type="molecule type" value="Genomic_DNA"/>
</dbReference>
<protein>
    <recommendedName>
        <fullName evidence="4">Flagella basal body P-ring formation protein FlgA</fullName>
    </recommendedName>
</protein>
<comment type="caution">
    <text evidence="6">The sequence shown here is derived from an EMBL/GenBank/DDBJ whole genome shotgun (WGS) entry which is preliminary data.</text>
</comment>
<feature type="domain" description="SAF" evidence="5">
    <location>
        <begin position="17"/>
        <end position="75"/>
    </location>
</feature>
<evidence type="ECO:0000256" key="1">
    <source>
        <dbReference type="ARBA" id="ARBA00004418"/>
    </source>
</evidence>
<dbReference type="Gene3D" id="2.30.30.760">
    <property type="match status" value="1"/>
</dbReference>
<reference evidence="6 7" key="1">
    <citation type="submission" date="2013-09" db="EMBL/GenBank/DDBJ databases">
        <title>Genome sequencing of Phaeobacter antarcticus sp. nov. SM1211.</title>
        <authorList>
            <person name="Zhang X.-Y."/>
            <person name="Liu C."/>
            <person name="Chen X.-L."/>
            <person name="Xie B.-B."/>
            <person name="Qin Q.-L."/>
            <person name="Rong J.-C."/>
            <person name="Zhang Y.-Z."/>
        </authorList>
    </citation>
    <scope>NUCLEOTIDE SEQUENCE [LARGE SCALE GENOMIC DNA]</scope>
    <source>
        <strain evidence="6 7">SM1211</strain>
    </source>
</reference>
<dbReference type="CDD" id="cd11614">
    <property type="entry name" value="SAF_CpaB_FlgA_like"/>
    <property type="match status" value="1"/>
</dbReference>
<dbReference type="GO" id="GO:0042597">
    <property type="term" value="C:periplasmic space"/>
    <property type="evidence" value="ECO:0007669"/>
    <property type="project" value="UniProtKB-SubCell"/>
</dbReference>
<dbReference type="PANTHER" id="PTHR36307:SF1">
    <property type="entry name" value="FLAGELLA BASAL BODY P-RING FORMATION PROTEIN FLGA"/>
    <property type="match status" value="1"/>
</dbReference>
<organism evidence="6 7">
    <name type="scientific">Puniceibacterium antarcticum</name>
    <dbReference type="NCBI Taxonomy" id="1206336"/>
    <lineage>
        <taxon>Bacteria</taxon>
        <taxon>Pseudomonadati</taxon>
        <taxon>Pseudomonadota</taxon>
        <taxon>Alphaproteobacteria</taxon>
        <taxon>Rhodobacterales</taxon>
        <taxon>Paracoccaceae</taxon>
        <taxon>Puniceibacterium</taxon>
    </lineage>
</organism>
<dbReference type="SUPFAM" id="SSF51269">
    <property type="entry name" value="AFP III-like domain"/>
    <property type="match status" value="1"/>
</dbReference>
<dbReference type="OrthoDB" id="7619725at2"/>
<evidence type="ECO:0000313" key="7">
    <source>
        <dbReference type="Proteomes" id="UP000231259"/>
    </source>
</evidence>
<comment type="function">
    <text evidence="4">Involved in the assembly process of the P-ring formation. It may associate with FlgF on the rod constituting a structure essential for the P-ring assembly or may act as a modulator protein for the P-ring assembly.</text>
</comment>
<evidence type="ECO:0000256" key="4">
    <source>
        <dbReference type="RuleBase" id="RU362063"/>
    </source>
</evidence>
<evidence type="ECO:0000313" key="6">
    <source>
        <dbReference type="EMBL" id="PIL19276.1"/>
    </source>
</evidence>
<proteinExistence type="inferred from homology"/>
<comment type="similarity">
    <text evidence="4">Belongs to the FlgA family.</text>
</comment>
<keyword evidence="4" id="KW-1005">Bacterial flagellum biogenesis</keyword>
<dbReference type="GO" id="GO:0044780">
    <property type="term" value="P:bacterial-type flagellum assembly"/>
    <property type="evidence" value="ECO:0007669"/>
    <property type="project" value="InterPro"/>
</dbReference>
<dbReference type="InterPro" id="IPR036732">
    <property type="entry name" value="AFP_Neu5c_C_sf"/>
</dbReference>
<keyword evidence="3 4" id="KW-0574">Periplasm</keyword>
<dbReference type="Gene3D" id="3.90.1210.10">
    <property type="entry name" value="Antifreeze-like/N-acetylneuraminic acid synthase C-terminal domain"/>
    <property type="match status" value="1"/>
</dbReference>
<keyword evidence="2 4" id="KW-0732">Signal</keyword>
<evidence type="ECO:0000256" key="3">
    <source>
        <dbReference type="ARBA" id="ARBA00022764"/>
    </source>
</evidence>
<dbReference type="SMART" id="SM00858">
    <property type="entry name" value="SAF"/>
    <property type="match status" value="1"/>
</dbReference>
<feature type="chain" id="PRO_5013430230" description="Flagella basal body P-ring formation protein FlgA" evidence="4">
    <location>
        <begin position="18"/>
        <end position="138"/>
    </location>
</feature>
<dbReference type="InterPro" id="IPR017585">
    <property type="entry name" value="SAF_FlgA"/>
</dbReference>
<dbReference type="RefSeq" id="WP_099911699.1">
    <property type="nucleotide sequence ID" value="NZ_AWWI01000103.1"/>
</dbReference>
<dbReference type="NCBIfam" id="TIGR03170">
    <property type="entry name" value="flgA_cterm"/>
    <property type="match status" value="1"/>
</dbReference>
<evidence type="ECO:0000259" key="5">
    <source>
        <dbReference type="SMART" id="SM00858"/>
    </source>
</evidence>
<keyword evidence="7" id="KW-1185">Reference proteome</keyword>
<dbReference type="InterPro" id="IPR013974">
    <property type="entry name" value="SAF"/>
</dbReference>
<accession>A0A2G8RCH0</accession>
<feature type="signal peptide" evidence="4">
    <location>
        <begin position="1"/>
        <end position="17"/>
    </location>
</feature>
<sequence length="138" mass="14688">MIRLTLLFALLAGTAQADTVVAARTIRAQEILTADALSVQQGTLDAGFSDPMEVIGQEARVSLYAGRPVLRAHIGPPALIERNQVIALIFQQGGLRITAEGRALDRGGVGEQIRVMNMASRTTLFGLIQPDGSVHVSQ</sequence>
<dbReference type="InterPro" id="IPR039246">
    <property type="entry name" value="Flagellar_FlgA"/>
</dbReference>
<comment type="subcellular location">
    <subcellularLocation>
        <location evidence="1 4">Periplasm</location>
    </subcellularLocation>
</comment>
<dbReference type="AlphaFoldDB" id="A0A2G8RCH0"/>
<gene>
    <name evidence="6" type="ORF">P775_15425</name>
</gene>